<name>A0ABS9QKN5_9HYPH</name>
<keyword evidence="2" id="KW-1185">Reference proteome</keyword>
<sequence length="114" mass="12324">MLLQSGSVVVATTVEAMALDAPRRGTELAALIEAHRSAYAALGRTVEETGSHGSAFEKACRTEEETLLAICAHPSVTEDDRMAKASYLLQIEARGELDLPQHMQALLRSAMWKA</sequence>
<dbReference type="EMBL" id="JAKREW010000032">
    <property type="protein sequence ID" value="MCG7508023.1"/>
    <property type="molecule type" value="Genomic_DNA"/>
</dbReference>
<comment type="caution">
    <text evidence="1">The sequence shown here is derived from an EMBL/GenBank/DDBJ whole genome shotgun (WGS) entry which is preliminary data.</text>
</comment>
<protein>
    <submittedName>
        <fullName evidence="1">Uncharacterized protein</fullName>
    </submittedName>
</protein>
<dbReference type="RefSeq" id="WP_239369537.1">
    <property type="nucleotide sequence ID" value="NZ_JAKREW010000032.1"/>
</dbReference>
<dbReference type="Proteomes" id="UP001201701">
    <property type="component" value="Unassembled WGS sequence"/>
</dbReference>
<organism evidence="1 2">
    <name type="scientific">Mesorhizobium retamae</name>
    <dbReference type="NCBI Taxonomy" id="2912854"/>
    <lineage>
        <taxon>Bacteria</taxon>
        <taxon>Pseudomonadati</taxon>
        <taxon>Pseudomonadota</taxon>
        <taxon>Alphaproteobacteria</taxon>
        <taxon>Hyphomicrobiales</taxon>
        <taxon>Phyllobacteriaceae</taxon>
        <taxon>Mesorhizobium</taxon>
    </lineage>
</organism>
<evidence type="ECO:0000313" key="2">
    <source>
        <dbReference type="Proteomes" id="UP001201701"/>
    </source>
</evidence>
<proteinExistence type="predicted"/>
<gene>
    <name evidence="1" type="ORF">L4923_23560</name>
</gene>
<reference evidence="1 2" key="1">
    <citation type="submission" date="2022-02" db="EMBL/GenBank/DDBJ databases">
        <title>Draft genome sequence of Mezorhizobium retamae strain IRAMC:0171 isolated from Retama raetam nodules.</title>
        <authorList>
            <person name="Bengaied R."/>
            <person name="Sbissi I."/>
            <person name="Huber K."/>
            <person name="Ghodbane F."/>
            <person name="Nouioui I."/>
            <person name="Tarhouni M."/>
            <person name="Gtari M."/>
        </authorList>
    </citation>
    <scope>NUCLEOTIDE SEQUENCE [LARGE SCALE GENOMIC DNA]</scope>
    <source>
        <strain evidence="1 2">IRAMC:0171</strain>
    </source>
</reference>
<evidence type="ECO:0000313" key="1">
    <source>
        <dbReference type="EMBL" id="MCG7508023.1"/>
    </source>
</evidence>
<accession>A0ABS9QKN5</accession>